<evidence type="ECO:0000256" key="1">
    <source>
        <dbReference type="SAM" id="MobiDB-lite"/>
    </source>
</evidence>
<evidence type="ECO:0000313" key="2">
    <source>
        <dbReference type="EMBL" id="AGC43070.1"/>
    </source>
</evidence>
<dbReference type="RefSeq" id="WP_015347332.1">
    <property type="nucleotide sequence ID" value="NC_020126.1"/>
</dbReference>
<gene>
    <name evidence="2" type="ordered locus">MYSTI_01738</name>
</gene>
<reference evidence="2 3" key="1">
    <citation type="journal article" date="2013" name="Genome Announc.">
        <title>Complete genome sequence of Myxococcus stipitatus strain DSM 14675, a fruiting myxobacterium.</title>
        <authorList>
            <person name="Huntley S."/>
            <person name="Kneip S."/>
            <person name="Treuner-Lange A."/>
            <person name="Sogaard-Andersen L."/>
        </authorList>
    </citation>
    <scope>NUCLEOTIDE SEQUENCE [LARGE SCALE GENOMIC DNA]</scope>
    <source>
        <strain evidence="3">DSM 14675 / JCM 12634 / Mx s8</strain>
    </source>
</reference>
<keyword evidence="3" id="KW-1185">Reference proteome</keyword>
<dbReference type="OrthoDB" id="5496233at2"/>
<dbReference type="KEGG" id="msd:MYSTI_01738"/>
<name>L7U5G1_MYXSD</name>
<evidence type="ECO:0000313" key="3">
    <source>
        <dbReference type="Proteomes" id="UP000011131"/>
    </source>
</evidence>
<organism evidence="2 3">
    <name type="scientific">Myxococcus stipitatus (strain DSM 14675 / JCM 12634 / Mx s8)</name>
    <dbReference type="NCBI Taxonomy" id="1278073"/>
    <lineage>
        <taxon>Bacteria</taxon>
        <taxon>Pseudomonadati</taxon>
        <taxon>Myxococcota</taxon>
        <taxon>Myxococcia</taxon>
        <taxon>Myxococcales</taxon>
        <taxon>Cystobacterineae</taxon>
        <taxon>Myxococcaceae</taxon>
        <taxon>Myxococcus</taxon>
    </lineage>
</organism>
<sequence length="362" mass="38102">MMARHLTIAFMVAAALSGCSDVEPIPPPPVQPPSTGVLPERQSTVSGVLYDPEAFFVQFVTYSAMGEEPIPPGLFPKSPFLLYSAIPDAQVRLAGAGLPSVSSGVSSFEGAWLTTGVTMSDSAPYLAEALPPDGPVAFFPEGAFFPLPPAKHYATTSIRPIQVQVNDCRSQAAVMVGSTGALDAVARHLTSTGTPTTPDDLVDPAKTGGVVLFWVHPGSLFFDFMYEPMDSVVGETSAGTLLAVDWAPPGEGPPGQSPLGFFVTPGSGGSIGYYALVLPRGLTTPVKVTFKDTLITTVPDPMDPYGLRPWPIAPITVQPHAGVSVQRVFAGFTKEPPPPDPLEPPGMPPEDEGWRCVPPEHE</sequence>
<accession>L7U5G1</accession>
<protein>
    <recommendedName>
        <fullName evidence="4">Lipoprotein</fullName>
    </recommendedName>
</protein>
<proteinExistence type="predicted"/>
<dbReference type="STRING" id="1278073.MYSTI_01738"/>
<dbReference type="HOGENOM" id="CLU_764679_0_0_7"/>
<dbReference type="EMBL" id="CP004025">
    <property type="protein sequence ID" value="AGC43070.1"/>
    <property type="molecule type" value="Genomic_DNA"/>
</dbReference>
<dbReference type="Proteomes" id="UP000011131">
    <property type="component" value="Chromosome"/>
</dbReference>
<feature type="compositionally biased region" description="Basic and acidic residues" evidence="1">
    <location>
        <begin position="352"/>
        <end position="362"/>
    </location>
</feature>
<dbReference type="AlphaFoldDB" id="L7U5G1"/>
<feature type="compositionally biased region" description="Pro residues" evidence="1">
    <location>
        <begin position="335"/>
        <end position="348"/>
    </location>
</feature>
<dbReference type="PATRIC" id="fig|1278073.3.peg.1784"/>
<evidence type="ECO:0008006" key="4">
    <source>
        <dbReference type="Google" id="ProtNLM"/>
    </source>
</evidence>
<feature type="region of interest" description="Disordered" evidence="1">
    <location>
        <begin position="331"/>
        <end position="362"/>
    </location>
</feature>
<dbReference type="PROSITE" id="PS51257">
    <property type="entry name" value="PROKAR_LIPOPROTEIN"/>
    <property type="match status" value="1"/>
</dbReference>